<comment type="caution">
    <text evidence="2">The sequence shown here is derived from an EMBL/GenBank/DDBJ whole genome shotgun (WGS) entry which is preliminary data.</text>
</comment>
<gene>
    <name evidence="2" type="ORF">F4553_004624</name>
</gene>
<keyword evidence="3" id="KW-1185">Reference proteome</keyword>
<keyword evidence="1" id="KW-0472">Membrane</keyword>
<accession>A0A841BU77</accession>
<name>A0A841BU77_9ACTN</name>
<feature type="transmembrane region" description="Helical" evidence="1">
    <location>
        <begin position="102"/>
        <end position="122"/>
    </location>
</feature>
<protein>
    <submittedName>
        <fullName evidence="2">Uncharacterized protein</fullName>
    </submittedName>
</protein>
<sequence length="205" mass="22065">MIYDLLLRTAVRRWPAELQEDLLREWTAELHASGGAWQRLRFAGSLAVSRPHRPGAGLPRPVLSIGGAAFASIAVVVLPLVYGVYSALWTPQQSSDTIGRQALAGVASFAVAALFGAVCARISTGMTRIVKPGWLPIWVFGLLGATLIIARAGHPYAALRPADLRDIASWLSLSVLIGVAVVRLTSRRLRWVAWLLMPMGAVIAP</sequence>
<dbReference type="RefSeq" id="WP_184839172.1">
    <property type="nucleotide sequence ID" value="NZ_JACHMN010000002.1"/>
</dbReference>
<evidence type="ECO:0000256" key="1">
    <source>
        <dbReference type="SAM" id="Phobius"/>
    </source>
</evidence>
<proteinExistence type="predicted"/>
<keyword evidence="1" id="KW-0812">Transmembrane</keyword>
<feature type="transmembrane region" description="Helical" evidence="1">
    <location>
        <begin position="167"/>
        <end position="185"/>
    </location>
</feature>
<dbReference type="Proteomes" id="UP000587527">
    <property type="component" value="Unassembled WGS sequence"/>
</dbReference>
<organism evidence="2 3">
    <name type="scientific">Allocatelliglobosispora scoriae</name>
    <dbReference type="NCBI Taxonomy" id="643052"/>
    <lineage>
        <taxon>Bacteria</taxon>
        <taxon>Bacillati</taxon>
        <taxon>Actinomycetota</taxon>
        <taxon>Actinomycetes</taxon>
        <taxon>Micromonosporales</taxon>
        <taxon>Micromonosporaceae</taxon>
        <taxon>Allocatelliglobosispora</taxon>
    </lineage>
</organism>
<evidence type="ECO:0000313" key="3">
    <source>
        <dbReference type="Proteomes" id="UP000587527"/>
    </source>
</evidence>
<reference evidence="2 3" key="1">
    <citation type="submission" date="2020-08" db="EMBL/GenBank/DDBJ databases">
        <title>Sequencing the genomes of 1000 actinobacteria strains.</title>
        <authorList>
            <person name="Klenk H.-P."/>
        </authorList>
    </citation>
    <scope>NUCLEOTIDE SEQUENCE [LARGE SCALE GENOMIC DNA]</scope>
    <source>
        <strain evidence="2 3">DSM 45362</strain>
    </source>
</reference>
<dbReference type="EMBL" id="JACHMN010000002">
    <property type="protein sequence ID" value="MBB5871245.1"/>
    <property type="molecule type" value="Genomic_DNA"/>
</dbReference>
<evidence type="ECO:0000313" key="2">
    <source>
        <dbReference type="EMBL" id="MBB5871245.1"/>
    </source>
</evidence>
<feature type="transmembrane region" description="Helical" evidence="1">
    <location>
        <begin position="62"/>
        <end position="82"/>
    </location>
</feature>
<keyword evidence="1" id="KW-1133">Transmembrane helix</keyword>
<feature type="transmembrane region" description="Helical" evidence="1">
    <location>
        <begin position="134"/>
        <end position="152"/>
    </location>
</feature>
<dbReference type="AlphaFoldDB" id="A0A841BU77"/>